<dbReference type="AlphaFoldDB" id="A0A1V3WPU0"/>
<evidence type="ECO:0000313" key="2">
    <source>
        <dbReference type="Proteomes" id="UP000189229"/>
    </source>
</evidence>
<organism evidence="1 2">
    <name type="scientific">Mycobacterium kansasii</name>
    <dbReference type="NCBI Taxonomy" id="1768"/>
    <lineage>
        <taxon>Bacteria</taxon>
        <taxon>Bacillati</taxon>
        <taxon>Actinomycetota</taxon>
        <taxon>Actinomycetes</taxon>
        <taxon>Mycobacteriales</taxon>
        <taxon>Mycobacteriaceae</taxon>
        <taxon>Mycobacterium</taxon>
    </lineage>
</organism>
<protein>
    <submittedName>
        <fullName evidence="1">Uncharacterized protein</fullName>
    </submittedName>
</protein>
<sequence>MMIPDYDQAEILSFEWGDMQLLSKIVGNTVNPLTGTATCRWCPMRTPSNRFS</sequence>
<evidence type="ECO:0000313" key="1">
    <source>
        <dbReference type="EMBL" id="OOK68832.1"/>
    </source>
</evidence>
<accession>A0A1V3WPU0</accession>
<comment type="caution">
    <text evidence="1">The sequence shown here is derived from an EMBL/GenBank/DDBJ whole genome shotgun (WGS) entry which is preliminary data.</text>
</comment>
<dbReference type="Proteomes" id="UP000189229">
    <property type="component" value="Unassembled WGS sequence"/>
</dbReference>
<reference evidence="1 2" key="1">
    <citation type="submission" date="2017-02" db="EMBL/GenBank/DDBJ databases">
        <title>Complete genome sequences of Mycobacterium kansasii strains isolated from rhesus macaques.</title>
        <authorList>
            <person name="Panda A."/>
            <person name="Nagaraj S."/>
            <person name="Zhao X."/>
            <person name="Tettelin H."/>
            <person name="Detolla L.J."/>
        </authorList>
    </citation>
    <scope>NUCLEOTIDE SEQUENCE [LARGE SCALE GENOMIC DNA]</scope>
    <source>
        <strain evidence="1 2">11-3813</strain>
    </source>
</reference>
<dbReference type="EMBL" id="MVBM01000007">
    <property type="protein sequence ID" value="OOK68832.1"/>
    <property type="molecule type" value="Genomic_DNA"/>
</dbReference>
<gene>
    <name evidence="1" type="ORF">BZL30_7056</name>
</gene>
<name>A0A1V3WPU0_MYCKA</name>
<proteinExistence type="predicted"/>